<feature type="compositionally biased region" description="Basic and acidic residues" evidence="1">
    <location>
        <begin position="110"/>
        <end position="121"/>
    </location>
</feature>
<dbReference type="Proteomes" id="UP000515125">
    <property type="component" value="Unplaced"/>
</dbReference>
<protein>
    <submittedName>
        <fullName evidence="3">Uncharacterized protein LOC34618061</fullName>
    </submittedName>
</protein>
<dbReference type="RefSeq" id="XP_026190656.1">
    <property type="nucleotide sequence ID" value="XM_026334871.1"/>
</dbReference>
<dbReference type="AlphaFoldDB" id="A0A6P6RS65"/>
<evidence type="ECO:0000313" key="2">
    <source>
        <dbReference type="Proteomes" id="UP000515125"/>
    </source>
</evidence>
<accession>A0A6P6RS65</accession>
<evidence type="ECO:0000256" key="1">
    <source>
        <dbReference type="SAM" id="MobiDB-lite"/>
    </source>
</evidence>
<sequence length="223" mass="22665">MAADNSLLHLEEVLTETDAGARPAQTCCLPPNGCSNNSGDADCVVPPVLTEVAARAAAIAAAAQAASLSERCRSLLPLLEGAAQSGSGREEETPADGSSGKGDDSSAVERSQRPLTERLELDSDSEGPVVELEVGVGVLDVMGQVPDDTRLAQMGIQVVELPEDSPVLLGSGGPGPPMDALQRALAARKQSVGCNGQRLVVSVLSSGSSSSEGEEDSDESSEA</sequence>
<feature type="region of interest" description="Disordered" evidence="1">
    <location>
        <begin position="203"/>
        <end position="223"/>
    </location>
</feature>
<feature type="compositionally biased region" description="Acidic residues" evidence="1">
    <location>
        <begin position="212"/>
        <end position="223"/>
    </location>
</feature>
<gene>
    <name evidence="3" type="primary">LOC34618061</name>
</gene>
<proteinExistence type="predicted"/>
<reference evidence="3" key="1">
    <citation type="submission" date="2025-08" db="UniProtKB">
        <authorList>
            <consortium name="RefSeq"/>
        </authorList>
    </citation>
    <scope>IDENTIFICATION</scope>
</reference>
<name>A0A6P6RS65_9EIME</name>
<dbReference type="OrthoDB" id="348187at2759"/>
<evidence type="ECO:0000313" key="3">
    <source>
        <dbReference type="RefSeq" id="XP_026190656.1"/>
    </source>
</evidence>
<organism evidence="2 3">
    <name type="scientific">Cyclospora cayetanensis</name>
    <dbReference type="NCBI Taxonomy" id="88456"/>
    <lineage>
        <taxon>Eukaryota</taxon>
        <taxon>Sar</taxon>
        <taxon>Alveolata</taxon>
        <taxon>Apicomplexa</taxon>
        <taxon>Conoidasida</taxon>
        <taxon>Coccidia</taxon>
        <taxon>Eucoccidiorida</taxon>
        <taxon>Eimeriorina</taxon>
        <taxon>Eimeriidae</taxon>
        <taxon>Cyclospora</taxon>
    </lineage>
</organism>
<feature type="region of interest" description="Disordered" evidence="1">
    <location>
        <begin position="82"/>
        <end position="126"/>
    </location>
</feature>
<keyword evidence="2" id="KW-1185">Reference proteome</keyword>
<dbReference type="GeneID" id="34618061"/>